<evidence type="ECO:0000313" key="3">
    <source>
        <dbReference type="EMBL" id="QTE30186.1"/>
    </source>
</evidence>
<protein>
    <submittedName>
        <fullName evidence="3">GNAT family N-acetyltransferase</fullName>
    </submittedName>
</protein>
<dbReference type="InterPro" id="IPR016181">
    <property type="entry name" value="Acyl_CoA_acyltransferase"/>
</dbReference>
<organism evidence="3 4">
    <name type="scientific">Pengzhenrongella sicca</name>
    <dbReference type="NCBI Taxonomy" id="2819238"/>
    <lineage>
        <taxon>Bacteria</taxon>
        <taxon>Bacillati</taxon>
        <taxon>Actinomycetota</taxon>
        <taxon>Actinomycetes</taxon>
        <taxon>Micrococcales</taxon>
        <taxon>Pengzhenrongella</taxon>
    </lineage>
</organism>
<dbReference type="EMBL" id="CP071868">
    <property type="protein sequence ID" value="QTE30186.1"/>
    <property type="molecule type" value="Genomic_DNA"/>
</dbReference>
<proteinExistence type="predicted"/>
<dbReference type="Gene3D" id="3.40.630.30">
    <property type="match status" value="1"/>
</dbReference>
<gene>
    <name evidence="3" type="ORF">J4E96_04005</name>
</gene>
<evidence type="ECO:0000313" key="4">
    <source>
        <dbReference type="Proteomes" id="UP000663937"/>
    </source>
</evidence>
<evidence type="ECO:0000259" key="2">
    <source>
        <dbReference type="Pfam" id="PF00583"/>
    </source>
</evidence>
<dbReference type="Proteomes" id="UP000663937">
    <property type="component" value="Chromosome"/>
</dbReference>
<dbReference type="KEGG" id="psic:J4E96_04005"/>
<dbReference type="InterPro" id="IPR000182">
    <property type="entry name" value="GNAT_dom"/>
</dbReference>
<dbReference type="Pfam" id="PF00583">
    <property type="entry name" value="Acetyltransf_1"/>
    <property type="match status" value="1"/>
</dbReference>
<dbReference type="GO" id="GO:0016747">
    <property type="term" value="F:acyltransferase activity, transferring groups other than amino-acyl groups"/>
    <property type="evidence" value="ECO:0007669"/>
    <property type="project" value="InterPro"/>
</dbReference>
<feature type="domain" description="N-acetyltransferase" evidence="2">
    <location>
        <begin position="58"/>
        <end position="163"/>
    </location>
</feature>
<dbReference type="AlphaFoldDB" id="A0A8A4ZI37"/>
<dbReference type="RefSeq" id="WP_227424505.1">
    <property type="nucleotide sequence ID" value="NZ_CP071868.1"/>
</dbReference>
<sequence>MGTLARPHTHRRAVARTGRRSVRPALPNEADVLSVLHHALTWDTFAFGSAITARRAADGAVVLVCEVGDSIAGYLCLGDPLLVRPAPEAPAGPAQPADPATPAEPGVWTLRAIGVAPQFRRTGVATDLWRAALECVPASITHVLGSTRTDLVAAVGWYEARGFGADPAVVPPTAQTPVSELSFRGDVVTLRAQAGTAA</sequence>
<accession>A0A8A4ZI37</accession>
<name>A0A8A4ZI37_9MICO</name>
<dbReference type="SUPFAM" id="SSF55729">
    <property type="entry name" value="Acyl-CoA N-acyltransferases (Nat)"/>
    <property type="match status" value="1"/>
</dbReference>
<dbReference type="CDD" id="cd04301">
    <property type="entry name" value="NAT_SF"/>
    <property type="match status" value="1"/>
</dbReference>
<evidence type="ECO:0000256" key="1">
    <source>
        <dbReference type="SAM" id="MobiDB-lite"/>
    </source>
</evidence>
<keyword evidence="4" id="KW-1185">Reference proteome</keyword>
<feature type="compositionally biased region" description="Basic residues" evidence="1">
    <location>
        <begin position="7"/>
        <end position="21"/>
    </location>
</feature>
<reference evidence="3" key="1">
    <citation type="submission" date="2021-03" db="EMBL/GenBank/DDBJ databases">
        <title>Pengzhenrongella sicca gen. nov., sp. nov., a new member of suborder Micrococcineae isolated from High-Arctic tundra soil.</title>
        <authorList>
            <person name="Peng F."/>
        </authorList>
    </citation>
    <scope>NUCLEOTIDE SEQUENCE</scope>
    <source>
        <strain evidence="3">LRZ-2</strain>
    </source>
</reference>
<feature type="region of interest" description="Disordered" evidence="1">
    <location>
        <begin position="1"/>
        <end position="21"/>
    </location>
</feature>